<comment type="caution">
    <text evidence="1">The sequence shown here is derived from an EMBL/GenBank/DDBJ whole genome shotgun (WGS) entry which is preliminary data.</text>
</comment>
<evidence type="ECO:0000313" key="1">
    <source>
        <dbReference type="EMBL" id="MBB4293367.1"/>
    </source>
</evidence>
<sequence length="68" mass="7624">MRCVIPAAAPCSSRNGARRRTCRSRTNTAARNCQQLGLLSVPIHYSAARLRTRKGRCSSWVPRIVPMR</sequence>
<reference evidence="1 2" key="1">
    <citation type="submission" date="2020-08" db="EMBL/GenBank/DDBJ databases">
        <title>Genomic Encyclopedia of Type Strains, Phase IV (KMG-V): Genome sequencing to study the core and pangenomes of soil and plant-associated prokaryotes.</title>
        <authorList>
            <person name="Whitman W."/>
        </authorList>
    </citation>
    <scope>NUCLEOTIDE SEQUENCE [LARGE SCALE GENOMIC DNA]</scope>
    <source>
        <strain evidence="1 2">SEMIA 415</strain>
    </source>
</reference>
<organism evidence="1 2">
    <name type="scientific">Rhizobium leguminosarum</name>
    <dbReference type="NCBI Taxonomy" id="384"/>
    <lineage>
        <taxon>Bacteria</taxon>
        <taxon>Pseudomonadati</taxon>
        <taxon>Pseudomonadota</taxon>
        <taxon>Alphaproteobacteria</taxon>
        <taxon>Hyphomicrobiales</taxon>
        <taxon>Rhizobiaceae</taxon>
        <taxon>Rhizobium/Agrobacterium group</taxon>
        <taxon>Rhizobium</taxon>
    </lineage>
</organism>
<dbReference type="EMBL" id="JACIGO010000009">
    <property type="protein sequence ID" value="MBB4293367.1"/>
    <property type="molecule type" value="Genomic_DNA"/>
</dbReference>
<proteinExistence type="predicted"/>
<gene>
    <name evidence="1" type="ORF">GGE16_005454</name>
</gene>
<dbReference type="Proteomes" id="UP000538507">
    <property type="component" value="Unassembled WGS sequence"/>
</dbReference>
<protein>
    <submittedName>
        <fullName evidence="1">Uncharacterized protein</fullName>
    </submittedName>
</protein>
<dbReference type="AlphaFoldDB" id="A0AAE2SYT4"/>
<name>A0AAE2SYT4_RHILE</name>
<accession>A0AAE2SYT4</accession>
<evidence type="ECO:0000313" key="2">
    <source>
        <dbReference type="Proteomes" id="UP000538507"/>
    </source>
</evidence>